<dbReference type="Pfam" id="PF02036">
    <property type="entry name" value="SCP2"/>
    <property type="match status" value="1"/>
</dbReference>
<dbReference type="GO" id="GO:0046872">
    <property type="term" value="F:metal ion binding"/>
    <property type="evidence" value="ECO:0007669"/>
    <property type="project" value="InterPro"/>
</dbReference>
<proteinExistence type="predicted"/>
<organism evidence="3">
    <name type="scientific">freshwater metagenome</name>
    <dbReference type="NCBI Taxonomy" id="449393"/>
    <lineage>
        <taxon>unclassified sequences</taxon>
        <taxon>metagenomes</taxon>
        <taxon>ecological metagenomes</taxon>
    </lineage>
</organism>
<dbReference type="SUPFAM" id="SSF109854">
    <property type="entry name" value="DinB/YfiT-like putative metalloenzymes"/>
    <property type="match status" value="1"/>
</dbReference>
<dbReference type="Gene3D" id="1.20.120.450">
    <property type="entry name" value="dinb family like domain"/>
    <property type="match status" value="1"/>
</dbReference>
<name>A0A6J7IU55_9ZZZZ</name>
<feature type="domain" description="SCP2" evidence="1">
    <location>
        <begin position="204"/>
        <end position="282"/>
    </location>
</feature>
<sequence length="288" mass="30357">MPANVGVPVYGSSMEKQQATARDLIDAWHEVMLDARLNADDPGAWSLPTSCPGWSVGDVIAHLLDIDGFLAGDPRPGHEPDWDALPHAVGPISRMTEVGVDARRGMPMAEVLAEFDSVLERRSAQLAAGSDDLTTLVMGPFGSDRPLGRVLTMRTFDAWVHAQDIRAARGLPFQLETAAAAVTADQLLSGLPLIWGKTLAAPPGTVLGLNITGPVVVAELQVGVDDELRGVMVNGSVPDLTLTITWPDLLDVMTGRVSPDDAGLLERIALTGDAGLASRLLGALNVTP</sequence>
<gene>
    <name evidence="3" type="ORF">UFOPK3772_00467</name>
</gene>
<evidence type="ECO:0000259" key="2">
    <source>
        <dbReference type="Pfam" id="PF11716"/>
    </source>
</evidence>
<dbReference type="InterPro" id="IPR036527">
    <property type="entry name" value="SCP2_sterol-bd_dom_sf"/>
</dbReference>
<dbReference type="InterPro" id="IPR024344">
    <property type="entry name" value="MDMPI_metal-binding"/>
</dbReference>
<dbReference type="InterPro" id="IPR017517">
    <property type="entry name" value="Maleyloyr_isom"/>
</dbReference>
<dbReference type="InterPro" id="IPR034660">
    <property type="entry name" value="DinB/YfiT-like"/>
</dbReference>
<evidence type="ECO:0000259" key="1">
    <source>
        <dbReference type="Pfam" id="PF02036"/>
    </source>
</evidence>
<accession>A0A6J7IU55</accession>
<reference evidence="3" key="1">
    <citation type="submission" date="2020-05" db="EMBL/GenBank/DDBJ databases">
        <authorList>
            <person name="Chiriac C."/>
            <person name="Salcher M."/>
            <person name="Ghai R."/>
            <person name="Kavagutti S V."/>
        </authorList>
    </citation>
    <scope>NUCLEOTIDE SEQUENCE</scope>
</reference>
<evidence type="ECO:0000313" key="3">
    <source>
        <dbReference type="EMBL" id="CAB4934291.1"/>
    </source>
</evidence>
<feature type="domain" description="Mycothiol-dependent maleylpyruvate isomerase metal-binding" evidence="2">
    <location>
        <begin position="33"/>
        <end position="166"/>
    </location>
</feature>
<dbReference type="Pfam" id="PF11716">
    <property type="entry name" value="MDMPI_N"/>
    <property type="match status" value="1"/>
</dbReference>
<dbReference type="AlphaFoldDB" id="A0A6J7IU55"/>
<dbReference type="Gene3D" id="3.30.1050.10">
    <property type="entry name" value="SCP2 sterol-binding domain"/>
    <property type="match status" value="1"/>
</dbReference>
<protein>
    <submittedName>
        <fullName evidence="3">Unannotated protein</fullName>
    </submittedName>
</protein>
<dbReference type="InterPro" id="IPR003033">
    <property type="entry name" value="SCP2_sterol-bd_dom"/>
</dbReference>
<dbReference type="EMBL" id="CAFBNE010000009">
    <property type="protein sequence ID" value="CAB4934291.1"/>
    <property type="molecule type" value="Genomic_DNA"/>
</dbReference>
<dbReference type="SUPFAM" id="SSF55718">
    <property type="entry name" value="SCP-like"/>
    <property type="match status" value="1"/>
</dbReference>
<dbReference type="NCBIfam" id="TIGR03083">
    <property type="entry name" value="maleylpyruvate isomerase family mycothiol-dependent enzyme"/>
    <property type="match status" value="1"/>
</dbReference>